<evidence type="ECO:0000313" key="4">
    <source>
        <dbReference type="EMBL" id="KAE9339784.1"/>
    </source>
</evidence>
<dbReference type="EMBL" id="QXFT01000604">
    <property type="protein sequence ID" value="KAE9339784.1"/>
    <property type="molecule type" value="Genomic_DNA"/>
</dbReference>
<keyword evidence="6" id="KW-1185">Reference proteome</keyword>
<evidence type="ECO:0000256" key="1">
    <source>
        <dbReference type="SAM" id="MobiDB-lite"/>
    </source>
</evidence>
<dbReference type="Proteomes" id="UP000435112">
    <property type="component" value="Unassembled WGS sequence"/>
</dbReference>
<reference evidence="4 6" key="1">
    <citation type="submission" date="2018-08" db="EMBL/GenBank/DDBJ databases">
        <title>Genomic investigation of the strawberry pathogen Phytophthora fragariae indicates pathogenicity is determined by transcriptional variation in three key races.</title>
        <authorList>
            <person name="Adams T.M."/>
            <person name="Armitage A.D."/>
            <person name="Sobczyk M.K."/>
            <person name="Bates H.J."/>
            <person name="Dunwell J.M."/>
            <person name="Nellist C.F."/>
            <person name="Harrison R.J."/>
        </authorList>
    </citation>
    <scope>NUCLEOTIDE SEQUENCE [LARGE SCALE GENOMIC DNA]</scope>
    <source>
        <strain evidence="3 5">SCRP249</strain>
        <strain evidence="2 7">SCRP324</strain>
        <strain evidence="4 6">SCRP333</strain>
    </source>
</reference>
<proteinExistence type="predicted"/>
<dbReference type="Proteomes" id="UP000429607">
    <property type="component" value="Unassembled WGS sequence"/>
</dbReference>
<evidence type="ECO:0000313" key="7">
    <source>
        <dbReference type="Proteomes" id="UP000435112"/>
    </source>
</evidence>
<gene>
    <name evidence="3" type="ORF">PR001_g9715</name>
    <name evidence="2" type="ORF">PR002_g9937</name>
    <name evidence="4" type="ORF">PR003_g10840</name>
</gene>
<evidence type="ECO:0000313" key="2">
    <source>
        <dbReference type="EMBL" id="KAE9030252.1"/>
    </source>
</evidence>
<comment type="caution">
    <text evidence="4">The sequence shown here is derived from an EMBL/GenBank/DDBJ whole genome shotgun (WGS) entry which is preliminary data.</text>
</comment>
<dbReference type="AlphaFoldDB" id="A0A6A4FD67"/>
<evidence type="ECO:0000313" key="5">
    <source>
        <dbReference type="Proteomes" id="UP000429607"/>
    </source>
</evidence>
<evidence type="ECO:0000313" key="6">
    <source>
        <dbReference type="Proteomes" id="UP000434957"/>
    </source>
</evidence>
<sequence length="58" mass="6526">MMEWGGVSMFDDFDDSDEEYYLTNLARDDTTEAKANPEALSQENKRTRNVTEGSGESA</sequence>
<accession>A0A6A4FD67</accession>
<dbReference type="EMBL" id="QXFV01000547">
    <property type="protein sequence ID" value="KAE9034485.1"/>
    <property type="molecule type" value="Genomic_DNA"/>
</dbReference>
<name>A0A6A4FD67_9STRA</name>
<dbReference type="OrthoDB" id="10359730at2759"/>
<protein>
    <submittedName>
        <fullName evidence="4">Uncharacterized protein</fullName>
    </submittedName>
</protein>
<feature type="region of interest" description="Disordered" evidence="1">
    <location>
        <begin position="28"/>
        <end position="58"/>
    </location>
</feature>
<organism evidence="4 6">
    <name type="scientific">Phytophthora rubi</name>
    <dbReference type="NCBI Taxonomy" id="129364"/>
    <lineage>
        <taxon>Eukaryota</taxon>
        <taxon>Sar</taxon>
        <taxon>Stramenopiles</taxon>
        <taxon>Oomycota</taxon>
        <taxon>Peronosporomycetes</taxon>
        <taxon>Peronosporales</taxon>
        <taxon>Peronosporaceae</taxon>
        <taxon>Phytophthora</taxon>
    </lineage>
</organism>
<evidence type="ECO:0000313" key="3">
    <source>
        <dbReference type="EMBL" id="KAE9034485.1"/>
    </source>
</evidence>
<dbReference type="Proteomes" id="UP000434957">
    <property type="component" value="Unassembled WGS sequence"/>
</dbReference>
<dbReference type="EMBL" id="QXFU01000546">
    <property type="protein sequence ID" value="KAE9030252.1"/>
    <property type="molecule type" value="Genomic_DNA"/>
</dbReference>